<protein>
    <submittedName>
        <fullName evidence="1">Uncharacterized protein</fullName>
    </submittedName>
</protein>
<gene>
    <name evidence="1" type="ORF">ElyMa_002334600</name>
</gene>
<proteinExistence type="predicted"/>
<evidence type="ECO:0000313" key="2">
    <source>
        <dbReference type="Proteomes" id="UP000762676"/>
    </source>
</evidence>
<dbReference type="Proteomes" id="UP000762676">
    <property type="component" value="Unassembled WGS sequence"/>
</dbReference>
<reference evidence="1 2" key="1">
    <citation type="journal article" date="2021" name="Elife">
        <title>Chloroplast acquisition without the gene transfer in kleptoplastic sea slugs, Plakobranchus ocellatus.</title>
        <authorList>
            <person name="Maeda T."/>
            <person name="Takahashi S."/>
            <person name="Yoshida T."/>
            <person name="Shimamura S."/>
            <person name="Takaki Y."/>
            <person name="Nagai Y."/>
            <person name="Toyoda A."/>
            <person name="Suzuki Y."/>
            <person name="Arimoto A."/>
            <person name="Ishii H."/>
            <person name="Satoh N."/>
            <person name="Nishiyama T."/>
            <person name="Hasebe M."/>
            <person name="Maruyama T."/>
            <person name="Minagawa J."/>
            <person name="Obokata J."/>
            <person name="Shigenobu S."/>
        </authorList>
    </citation>
    <scope>NUCLEOTIDE SEQUENCE [LARGE SCALE GENOMIC DNA]</scope>
</reference>
<accession>A0AAV4G7I0</accession>
<sequence length="352" mass="40089">MVGAYCMGLHFARVRSEGSTGIVKVRGYTIGPNSYHFASHIGESFANMHDHANYVGLYGLGDDQIHEIREYIRAFKLQNETIRPYKKFFKPVLCYMEGWWDSNVTDIENGFTSSRHEFAASSWRDLSDKAKADAFLGSDFNLKHDGASLPVTVLGIDETTQLPIYAQWNYRVLCHPLNKDLPTAHIKPVEDLAYRQRKKIRAASLEMYRGSRYIVDAKSEDVPQKKMTIDELVAEIAGLDNIPGNIKETSYGRQDTGNLGFYNRAYPSEKDAMNSRDELRGFSDGNMYVSLTTQERVAPLVVQQCSSSGTKCVQHKIRCSWMFPLEIIYMNPLERWNPLNLPHSTEVGCRYL</sequence>
<organism evidence="1 2">
    <name type="scientific">Elysia marginata</name>
    <dbReference type="NCBI Taxonomy" id="1093978"/>
    <lineage>
        <taxon>Eukaryota</taxon>
        <taxon>Metazoa</taxon>
        <taxon>Spiralia</taxon>
        <taxon>Lophotrochozoa</taxon>
        <taxon>Mollusca</taxon>
        <taxon>Gastropoda</taxon>
        <taxon>Heterobranchia</taxon>
        <taxon>Euthyneura</taxon>
        <taxon>Panpulmonata</taxon>
        <taxon>Sacoglossa</taxon>
        <taxon>Placobranchoidea</taxon>
        <taxon>Plakobranchidae</taxon>
        <taxon>Elysia</taxon>
    </lineage>
</organism>
<name>A0AAV4G7I0_9GAST</name>
<comment type="caution">
    <text evidence="1">The sequence shown here is derived from an EMBL/GenBank/DDBJ whole genome shotgun (WGS) entry which is preliminary data.</text>
</comment>
<evidence type="ECO:0000313" key="1">
    <source>
        <dbReference type="EMBL" id="GFR81191.1"/>
    </source>
</evidence>
<dbReference type="EMBL" id="BMAT01004809">
    <property type="protein sequence ID" value="GFR81191.1"/>
    <property type="molecule type" value="Genomic_DNA"/>
</dbReference>
<keyword evidence="2" id="KW-1185">Reference proteome</keyword>
<dbReference type="AlphaFoldDB" id="A0AAV4G7I0"/>